<evidence type="ECO:0000313" key="7">
    <source>
        <dbReference type="EMBL" id="PQV58451.1"/>
    </source>
</evidence>
<evidence type="ECO:0000256" key="3">
    <source>
        <dbReference type="ARBA" id="ARBA00023136"/>
    </source>
</evidence>
<dbReference type="SUPFAM" id="SSF56925">
    <property type="entry name" value="OMPA-like"/>
    <property type="match status" value="1"/>
</dbReference>
<dbReference type="Proteomes" id="UP000238338">
    <property type="component" value="Unassembled WGS sequence"/>
</dbReference>
<feature type="signal peptide" evidence="5">
    <location>
        <begin position="1"/>
        <end position="23"/>
    </location>
</feature>
<evidence type="ECO:0000256" key="5">
    <source>
        <dbReference type="SAM" id="SignalP"/>
    </source>
</evidence>
<dbReference type="GO" id="GO:0016020">
    <property type="term" value="C:membrane"/>
    <property type="evidence" value="ECO:0007669"/>
    <property type="project" value="UniProtKB-SubCell"/>
</dbReference>
<dbReference type="AlphaFoldDB" id="A0A2S8SC88"/>
<dbReference type="RefSeq" id="WP_245884891.1">
    <property type="nucleotide sequence ID" value="NZ_PVEP01000001.1"/>
</dbReference>
<evidence type="ECO:0000313" key="8">
    <source>
        <dbReference type="Proteomes" id="UP000238338"/>
    </source>
</evidence>
<keyword evidence="3" id="KW-0472">Membrane</keyword>
<keyword evidence="2 5" id="KW-0732">Signal</keyword>
<dbReference type="InterPro" id="IPR027385">
    <property type="entry name" value="Beta-barrel_OMP"/>
</dbReference>
<name>A0A2S8SC88_9RHOB</name>
<protein>
    <submittedName>
        <fullName evidence="7">Opacity protein-like surface antigen</fullName>
    </submittedName>
</protein>
<dbReference type="PANTHER" id="PTHR34001">
    <property type="entry name" value="BLL7405 PROTEIN"/>
    <property type="match status" value="1"/>
</dbReference>
<dbReference type="PANTHER" id="PTHR34001:SF3">
    <property type="entry name" value="BLL7405 PROTEIN"/>
    <property type="match status" value="1"/>
</dbReference>
<organism evidence="7 8">
    <name type="scientific">Albidovulum denitrificans</name>
    <dbReference type="NCBI Taxonomy" id="404881"/>
    <lineage>
        <taxon>Bacteria</taxon>
        <taxon>Pseudomonadati</taxon>
        <taxon>Pseudomonadota</taxon>
        <taxon>Alphaproteobacteria</taxon>
        <taxon>Rhodobacterales</taxon>
        <taxon>Paracoccaceae</taxon>
        <taxon>Albidovulum</taxon>
    </lineage>
</organism>
<proteinExistence type="inferred from homology"/>
<feature type="chain" id="PRO_5015760151" evidence="5">
    <location>
        <begin position="24"/>
        <end position="199"/>
    </location>
</feature>
<comment type="caution">
    <text evidence="7">The sequence shown here is derived from an EMBL/GenBank/DDBJ whole genome shotgun (WGS) entry which is preliminary data.</text>
</comment>
<evidence type="ECO:0000256" key="1">
    <source>
        <dbReference type="ARBA" id="ARBA00004370"/>
    </source>
</evidence>
<accession>A0A2S8SC88</accession>
<keyword evidence="8" id="KW-1185">Reference proteome</keyword>
<feature type="domain" description="Outer membrane protein beta-barrel" evidence="6">
    <location>
        <begin position="43"/>
        <end position="199"/>
    </location>
</feature>
<gene>
    <name evidence="7" type="ORF">LX70_00263</name>
</gene>
<evidence type="ECO:0000256" key="2">
    <source>
        <dbReference type="ARBA" id="ARBA00022729"/>
    </source>
</evidence>
<dbReference type="Gene3D" id="2.40.160.20">
    <property type="match status" value="1"/>
</dbReference>
<reference evidence="7 8" key="1">
    <citation type="submission" date="2018-02" db="EMBL/GenBank/DDBJ databases">
        <title>Genomic Encyclopedia of Archaeal and Bacterial Type Strains, Phase II (KMG-II): from individual species to whole genera.</title>
        <authorList>
            <person name="Goeker M."/>
        </authorList>
    </citation>
    <scope>NUCLEOTIDE SEQUENCE [LARGE SCALE GENOMIC DNA]</scope>
    <source>
        <strain evidence="7 8">DSM 18921</strain>
    </source>
</reference>
<dbReference type="Pfam" id="PF13505">
    <property type="entry name" value="OMP_b-brl"/>
    <property type="match status" value="1"/>
</dbReference>
<comment type="similarity">
    <text evidence="4">Belongs to the Omp25/RopB family.</text>
</comment>
<dbReference type="InterPro" id="IPR051692">
    <property type="entry name" value="OMP-like"/>
</dbReference>
<comment type="subcellular location">
    <subcellularLocation>
        <location evidence="1">Membrane</location>
    </subcellularLocation>
</comment>
<evidence type="ECO:0000256" key="4">
    <source>
        <dbReference type="ARBA" id="ARBA00038306"/>
    </source>
</evidence>
<dbReference type="EMBL" id="PVEP01000001">
    <property type="protein sequence ID" value="PQV58451.1"/>
    <property type="molecule type" value="Genomic_DNA"/>
</dbReference>
<sequence>MNTPKNVLLGTAFGALMGVPAFAGGLSQPVTEPAPMAPVVQIAPSQDWTGGYVGAQLGYADGEYGPASGDNWTYGVRAGYDWDFGNWVLGAGLDWDKTDVDLGGGPDNLDSIARLKLRAGADLGRTLVYATAGAAHAKADIGGASLSDTGWFAGLGAEYAINDRWTVGGEVLQNEFDNFDKTGVDLKATTATVNVGFRF</sequence>
<dbReference type="InterPro" id="IPR011250">
    <property type="entry name" value="OMP/PagP_B-barrel"/>
</dbReference>
<evidence type="ECO:0000259" key="6">
    <source>
        <dbReference type="Pfam" id="PF13505"/>
    </source>
</evidence>